<dbReference type="RefSeq" id="WP_188936281.1">
    <property type="nucleotide sequence ID" value="NZ_BMJC01000005.1"/>
</dbReference>
<dbReference type="PANTHER" id="PTHR34094:SF1">
    <property type="entry name" value="PROTEIN FAM185A"/>
    <property type="match status" value="1"/>
</dbReference>
<proteinExistence type="predicted"/>
<dbReference type="EMBL" id="BMJC01000005">
    <property type="protein sequence ID" value="GGB17094.1"/>
    <property type="molecule type" value="Genomic_DNA"/>
</dbReference>
<name>A0A8J2XVJ9_9BACT</name>
<sequence>MKKIALLILSGVAVLGLKAQHDEHQPFLQKSFPRGSVHQLVAETSGGNVSVYGSASGDARVEVYIQSDNGRWNLSKDEIQQRLNEQYDLTVAMDGNVLKAIARPKRNMDNWRHGLSISFCIYTPEVVGSHIVTSGGNLVLKDLSGKEDFTTSGGNIDVDHLTGTIVGRTSGGNVRISDSHNDIDLATSGGNMDALRCDGKIQLTTSGGNVGLMSVKGIIHAATSGGQVDGSQITGELHAGTSGGNVVLSDVSASLDAATSGGNIRVNFLAMGKYVHLTNSSGDISVQLPQNQGMDLRISGEQVHATALNNFSGDQDEHHISGTINGGGIPVKVDGNGGSVHVSFR</sequence>
<dbReference type="PANTHER" id="PTHR34094">
    <property type="match status" value="1"/>
</dbReference>
<dbReference type="Pfam" id="PF13349">
    <property type="entry name" value="DUF4097"/>
    <property type="match status" value="1"/>
</dbReference>
<comment type="caution">
    <text evidence="2">The sequence shown here is derived from an EMBL/GenBank/DDBJ whole genome shotgun (WGS) entry which is preliminary data.</text>
</comment>
<accession>A0A8J2XVJ9</accession>
<reference evidence="2" key="2">
    <citation type="submission" date="2020-09" db="EMBL/GenBank/DDBJ databases">
        <authorList>
            <person name="Sun Q."/>
            <person name="Zhou Y."/>
        </authorList>
    </citation>
    <scope>NUCLEOTIDE SEQUENCE</scope>
    <source>
        <strain evidence="2">CGMCC 1.15448</strain>
    </source>
</reference>
<feature type="domain" description="DUF4097" evidence="1">
    <location>
        <begin position="180"/>
        <end position="342"/>
    </location>
</feature>
<evidence type="ECO:0000313" key="3">
    <source>
        <dbReference type="Proteomes" id="UP000607559"/>
    </source>
</evidence>
<gene>
    <name evidence="2" type="ORF">GCM10011511_46110</name>
</gene>
<dbReference type="AlphaFoldDB" id="A0A8J2XVJ9"/>
<dbReference type="InterPro" id="IPR025164">
    <property type="entry name" value="Toastrack_DUF4097"/>
</dbReference>
<organism evidence="2 3">
    <name type="scientific">Puia dinghuensis</name>
    <dbReference type="NCBI Taxonomy" id="1792502"/>
    <lineage>
        <taxon>Bacteria</taxon>
        <taxon>Pseudomonadati</taxon>
        <taxon>Bacteroidota</taxon>
        <taxon>Chitinophagia</taxon>
        <taxon>Chitinophagales</taxon>
        <taxon>Chitinophagaceae</taxon>
        <taxon>Puia</taxon>
    </lineage>
</organism>
<protein>
    <recommendedName>
        <fullName evidence="1">DUF4097 domain-containing protein</fullName>
    </recommendedName>
</protein>
<reference evidence="2" key="1">
    <citation type="journal article" date="2014" name="Int. J. Syst. Evol. Microbiol.">
        <title>Complete genome sequence of Corynebacterium casei LMG S-19264T (=DSM 44701T), isolated from a smear-ripened cheese.</title>
        <authorList>
            <consortium name="US DOE Joint Genome Institute (JGI-PGF)"/>
            <person name="Walter F."/>
            <person name="Albersmeier A."/>
            <person name="Kalinowski J."/>
            <person name="Ruckert C."/>
        </authorList>
    </citation>
    <scope>NUCLEOTIDE SEQUENCE</scope>
    <source>
        <strain evidence="2">CGMCC 1.15448</strain>
    </source>
</reference>
<keyword evidence="3" id="KW-1185">Reference proteome</keyword>
<evidence type="ECO:0000259" key="1">
    <source>
        <dbReference type="Pfam" id="PF13349"/>
    </source>
</evidence>
<evidence type="ECO:0000313" key="2">
    <source>
        <dbReference type="EMBL" id="GGB17094.1"/>
    </source>
</evidence>
<dbReference type="Proteomes" id="UP000607559">
    <property type="component" value="Unassembled WGS sequence"/>
</dbReference>